<sequence>MNTREDSRKPSLVNFLRTSTKRKYKRNASADDIFDGKDDGSDPLKMVCSNENYPSTPKMDDSVFADKFIPKTPVKSNRSPLVGCNRSGNRSRRKSENSGLLKKLIEYSETQKAKRRSMEDNIENLIKDCPTPDVTKTPENSSNELIKETGRIETVSSFEKRLLESGFAEKYLEASTLPLKKYKEVDETKETKAIRNKACRSTMQGHSCDCCKDYYNALNLSTPEKEKRINEVSRHRGIYFKCDKTPEGYWDKNFLTKSAQKRKGLLIETTSPLIKNKKPKRKLVFKDDVVTCKDEKHV</sequence>
<protein>
    <submittedName>
        <fullName evidence="3">SAE2 domain-containing protein</fullName>
    </submittedName>
</protein>
<evidence type="ECO:0000256" key="1">
    <source>
        <dbReference type="SAM" id="MobiDB-lite"/>
    </source>
</evidence>
<accession>A0A0N4ZJ79</accession>
<keyword evidence="2" id="KW-1185">Reference proteome</keyword>
<dbReference type="Proteomes" id="UP000038045">
    <property type="component" value="Unplaced"/>
</dbReference>
<dbReference type="WBParaSite" id="PTRK_0000798500.1">
    <property type="protein sequence ID" value="PTRK_0000798500.1"/>
    <property type="gene ID" value="PTRK_0000798500"/>
</dbReference>
<evidence type="ECO:0000313" key="2">
    <source>
        <dbReference type="Proteomes" id="UP000038045"/>
    </source>
</evidence>
<proteinExistence type="predicted"/>
<name>A0A0N4ZJ79_PARTI</name>
<evidence type="ECO:0000313" key="3">
    <source>
        <dbReference type="WBParaSite" id="PTRK_0000798500.1"/>
    </source>
</evidence>
<dbReference type="STRING" id="131310.A0A0N4ZJ79"/>
<dbReference type="GO" id="GO:0006281">
    <property type="term" value="P:DNA repair"/>
    <property type="evidence" value="ECO:0007669"/>
    <property type="project" value="InterPro"/>
</dbReference>
<organism evidence="2 3">
    <name type="scientific">Parastrongyloides trichosuri</name>
    <name type="common">Possum-specific nematode worm</name>
    <dbReference type="NCBI Taxonomy" id="131310"/>
    <lineage>
        <taxon>Eukaryota</taxon>
        <taxon>Metazoa</taxon>
        <taxon>Ecdysozoa</taxon>
        <taxon>Nematoda</taxon>
        <taxon>Chromadorea</taxon>
        <taxon>Rhabditida</taxon>
        <taxon>Tylenchina</taxon>
        <taxon>Panagrolaimomorpha</taxon>
        <taxon>Strongyloidoidea</taxon>
        <taxon>Strongyloididae</taxon>
        <taxon>Parastrongyloides</taxon>
    </lineage>
</organism>
<reference evidence="3" key="1">
    <citation type="submission" date="2017-02" db="UniProtKB">
        <authorList>
            <consortium name="WormBaseParasite"/>
        </authorList>
    </citation>
    <scope>IDENTIFICATION</scope>
</reference>
<dbReference type="AlphaFoldDB" id="A0A0N4ZJ79"/>
<dbReference type="GO" id="GO:0005634">
    <property type="term" value="C:nucleus"/>
    <property type="evidence" value="ECO:0007669"/>
    <property type="project" value="UniProtKB-SubCell"/>
</dbReference>
<feature type="region of interest" description="Disordered" evidence="1">
    <location>
        <begin position="75"/>
        <end position="99"/>
    </location>
</feature>